<evidence type="ECO:0000313" key="7">
    <source>
        <dbReference type="EMBL" id="KAF5196160.1"/>
    </source>
</evidence>
<dbReference type="PANTHER" id="PTHR32411">
    <property type="entry name" value="CYSTEINE-RICH REPEAT SECRETORY PROTEIN 38-RELATED"/>
    <property type="match status" value="1"/>
</dbReference>
<evidence type="ECO:0000313" key="8">
    <source>
        <dbReference type="Proteomes" id="UP000554482"/>
    </source>
</evidence>
<dbReference type="PANTHER" id="PTHR32411:SF43">
    <property type="entry name" value="CYSTEINE-RICH REPEAT SECRETORY PROTEIN 38"/>
    <property type="match status" value="1"/>
</dbReference>
<evidence type="ECO:0000259" key="6">
    <source>
        <dbReference type="PROSITE" id="PS51473"/>
    </source>
</evidence>
<evidence type="ECO:0000256" key="3">
    <source>
        <dbReference type="ARBA" id="ARBA00022729"/>
    </source>
</evidence>
<dbReference type="Gene3D" id="3.30.430.20">
    <property type="entry name" value="Gnk2 domain, C-X8-C-X2-C motif"/>
    <property type="match status" value="1"/>
</dbReference>
<evidence type="ECO:0000256" key="2">
    <source>
        <dbReference type="ARBA" id="ARBA00022525"/>
    </source>
</evidence>
<reference evidence="7 8" key="1">
    <citation type="submission" date="2020-06" db="EMBL/GenBank/DDBJ databases">
        <title>Transcriptomic and genomic resources for Thalictrum thalictroides and T. hernandezii: Facilitating candidate gene discovery in an emerging model plant lineage.</title>
        <authorList>
            <person name="Arias T."/>
            <person name="Riano-Pachon D.M."/>
            <person name="Di Stilio V.S."/>
        </authorList>
    </citation>
    <scope>NUCLEOTIDE SEQUENCE [LARGE SCALE GENOMIC DNA]</scope>
    <source>
        <strain evidence="8">cv. WT478/WT964</strain>
        <tissue evidence="7">Leaves</tissue>
    </source>
</reference>
<comment type="similarity">
    <text evidence="5">Belongs to the cysteine-rich repeat secretory protein family.</text>
</comment>
<dbReference type="OrthoDB" id="1908162at2759"/>
<feature type="domain" description="Gnk2-homologous" evidence="6">
    <location>
        <begin position="5"/>
        <end position="108"/>
    </location>
</feature>
<gene>
    <name evidence="7" type="ORF">FRX31_014253</name>
</gene>
<dbReference type="CDD" id="cd23509">
    <property type="entry name" value="Gnk2-like"/>
    <property type="match status" value="1"/>
</dbReference>
<evidence type="ECO:0000256" key="1">
    <source>
        <dbReference type="ARBA" id="ARBA00004613"/>
    </source>
</evidence>
<comment type="subcellular location">
    <subcellularLocation>
        <location evidence="1">Secreted</location>
    </subcellularLocation>
</comment>
<comment type="caution">
    <text evidence="7">The sequence shown here is derived from an EMBL/GenBank/DDBJ whole genome shotgun (WGS) entry which is preliminary data.</text>
</comment>
<evidence type="ECO:0000256" key="5">
    <source>
        <dbReference type="ARBA" id="ARBA00038515"/>
    </source>
</evidence>
<dbReference type="AlphaFoldDB" id="A0A7J6WHQ9"/>
<keyword evidence="3" id="KW-0732">Signal</keyword>
<keyword evidence="2" id="KW-0964">Secreted</keyword>
<protein>
    <recommendedName>
        <fullName evidence="6">Gnk2-homologous domain-containing protein</fullName>
    </recommendedName>
</protein>
<dbReference type="InterPro" id="IPR050581">
    <property type="entry name" value="CRR_secretory_protein"/>
</dbReference>
<keyword evidence="4" id="KW-0677">Repeat</keyword>
<sequence>MVYTGKYPPWNTSKQNVTTPDMFAEVLRALTTNLSSEAISSDSLNSMFEAGELSVGKNHTLYGLVQCTKDLSKESCQTCLESAKGDILGYFSNNNTAGGIVLTTSCNV</sequence>
<dbReference type="InterPro" id="IPR002902">
    <property type="entry name" value="GNK2"/>
</dbReference>
<keyword evidence="8" id="KW-1185">Reference proteome</keyword>
<feature type="non-terminal residue" evidence="7">
    <location>
        <position position="108"/>
    </location>
</feature>
<dbReference type="EMBL" id="JABWDY010016360">
    <property type="protein sequence ID" value="KAF5196160.1"/>
    <property type="molecule type" value="Genomic_DNA"/>
</dbReference>
<dbReference type="Proteomes" id="UP000554482">
    <property type="component" value="Unassembled WGS sequence"/>
</dbReference>
<accession>A0A7J6WHQ9</accession>
<organism evidence="7 8">
    <name type="scientific">Thalictrum thalictroides</name>
    <name type="common">Rue-anemone</name>
    <name type="synonym">Anemone thalictroides</name>
    <dbReference type="NCBI Taxonomy" id="46969"/>
    <lineage>
        <taxon>Eukaryota</taxon>
        <taxon>Viridiplantae</taxon>
        <taxon>Streptophyta</taxon>
        <taxon>Embryophyta</taxon>
        <taxon>Tracheophyta</taxon>
        <taxon>Spermatophyta</taxon>
        <taxon>Magnoliopsida</taxon>
        <taxon>Ranunculales</taxon>
        <taxon>Ranunculaceae</taxon>
        <taxon>Thalictroideae</taxon>
        <taxon>Thalictrum</taxon>
    </lineage>
</organism>
<dbReference type="PROSITE" id="PS51473">
    <property type="entry name" value="GNK2"/>
    <property type="match status" value="1"/>
</dbReference>
<dbReference type="GO" id="GO:0005576">
    <property type="term" value="C:extracellular region"/>
    <property type="evidence" value="ECO:0007669"/>
    <property type="project" value="UniProtKB-SubCell"/>
</dbReference>
<name>A0A7J6WHQ9_THATH</name>
<dbReference type="InterPro" id="IPR038408">
    <property type="entry name" value="GNK2_sf"/>
</dbReference>
<evidence type="ECO:0000256" key="4">
    <source>
        <dbReference type="ARBA" id="ARBA00022737"/>
    </source>
</evidence>
<dbReference type="Pfam" id="PF01657">
    <property type="entry name" value="Stress-antifung"/>
    <property type="match status" value="1"/>
</dbReference>
<proteinExistence type="inferred from homology"/>